<gene>
    <name evidence="1" type="ORF">CCHL11_07050</name>
</gene>
<name>A0A1Q8RCD4_9PEZI</name>
<dbReference type="Proteomes" id="UP000186583">
    <property type="component" value="Unassembled WGS sequence"/>
</dbReference>
<evidence type="ECO:0008006" key="3">
    <source>
        <dbReference type="Google" id="ProtNLM"/>
    </source>
</evidence>
<protein>
    <recommendedName>
        <fullName evidence="3">F-box domain-containing protein</fullName>
    </recommendedName>
</protein>
<evidence type="ECO:0000313" key="1">
    <source>
        <dbReference type="EMBL" id="OLN81909.1"/>
    </source>
</evidence>
<proteinExistence type="predicted"/>
<dbReference type="EMBL" id="MPGH01000240">
    <property type="protein sequence ID" value="OLN81909.1"/>
    <property type="molecule type" value="Genomic_DNA"/>
</dbReference>
<dbReference type="STRING" id="708187.A0A1Q8RCD4"/>
<accession>A0A1Q8RCD4</accession>
<keyword evidence="2" id="KW-1185">Reference proteome</keyword>
<comment type="caution">
    <text evidence="1">The sequence shown here is derived from an EMBL/GenBank/DDBJ whole genome shotgun (WGS) entry which is preliminary data.</text>
</comment>
<feature type="non-terminal residue" evidence="1">
    <location>
        <position position="1"/>
    </location>
</feature>
<evidence type="ECO:0000313" key="2">
    <source>
        <dbReference type="Proteomes" id="UP000186583"/>
    </source>
</evidence>
<organism evidence="1 2">
    <name type="scientific">Colletotrichum chlorophyti</name>
    <dbReference type="NCBI Taxonomy" id="708187"/>
    <lineage>
        <taxon>Eukaryota</taxon>
        <taxon>Fungi</taxon>
        <taxon>Dikarya</taxon>
        <taxon>Ascomycota</taxon>
        <taxon>Pezizomycotina</taxon>
        <taxon>Sordariomycetes</taxon>
        <taxon>Hypocreomycetidae</taxon>
        <taxon>Glomerellales</taxon>
        <taxon>Glomerellaceae</taxon>
        <taxon>Colletotrichum</taxon>
    </lineage>
</organism>
<feature type="non-terminal residue" evidence="1">
    <location>
        <position position="304"/>
    </location>
</feature>
<dbReference type="AlphaFoldDB" id="A0A1Q8RCD4"/>
<reference evidence="1 2" key="1">
    <citation type="submission" date="2016-11" db="EMBL/GenBank/DDBJ databases">
        <title>Draft Genome Assembly of Colletotrichum chlorophyti a pathogen of herbaceous plants.</title>
        <authorList>
            <person name="Gan P."/>
            <person name="Narusaka M."/>
            <person name="Tsushima A."/>
            <person name="Narusaka Y."/>
            <person name="Takano Y."/>
            <person name="Shirasu K."/>
        </authorList>
    </citation>
    <scope>NUCLEOTIDE SEQUENCE [LARGE SCALE GENOMIC DNA]</scope>
    <source>
        <strain evidence="1 2">NTL11</strain>
    </source>
</reference>
<sequence length="304" mass="34669">TLPREIRNAIYHFSLTCADCVDICASSKHPAREMLVWSPGFWWKNMGVRQSFSRWCKKTKWKDYKHFGALARTCRKTHAEGSAIFYSNALKITNMEVLAIWLGDIGPATEPISKISGFTNTIWYPYGEPPTIASRRILPECLEIVPALSHSKCDTAVIRTNWTRLLSFKHLPPRFSDDRGWVVDVRQLAEIIYSDFHSIITRALSRGSDLDEACGIILIDPDYYRSYRVPISLDAPCPEQVCFEANAAFIAHLKALLDRTSDTAGIIQQWTPDCGHVREFIWGYKSRLPRPEERAGTQTDKLTN</sequence>